<dbReference type="Gene3D" id="3.40.630.30">
    <property type="match status" value="1"/>
</dbReference>
<dbReference type="PANTHER" id="PTHR31435:SF9">
    <property type="entry name" value="PROTEIN NATD1"/>
    <property type="match status" value="1"/>
</dbReference>
<sequence length="149" mass="17097">MGIATFKSRPVAFKQAANNVIRQRRLLHVVHYNVDRGTFYVQLDDESQAVLRYKTDGKVLDMQSVTVPAKYKSQGLARLLAETAFTYAIVNNYYMYLRCEYLQKYYRAVKNPDLEERVVGPPHILNGPDSASSDSNVINELPDPEDFKF</sequence>
<comment type="similarity">
    <text evidence="1">Belongs to the NATD1 family.</text>
</comment>
<name>A0AAV2NFC6_9HYME</name>
<dbReference type="PANTHER" id="PTHR31435">
    <property type="entry name" value="PROTEIN NATD1"/>
    <property type="match status" value="1"/>
</dbReference>
<evidence type="ECO:0000256" key="3">
    <source>
        <dbReference type="ARBA" id="ARBA00031876"/>
    </source>
</evidence>
<reference evidence="6" key="1">
    <citation type="submission" date="2024-04" db="EMBL/GenBank/DDBJ databases">
        <authorList>
            <consortium name="Molecular Ecology Group"/>
        </authorList>
    </citation>
    <scope>NUCLEOTIDE SEQUENCE</scope>
</reference>
<dbReference type="InterPro" id="IPR045057">
    <property type="entry name" value="Gcn5-rel_NAT"/>
</dbReference>
<dbReference type="EMBL" id="OZ034837">
    <property type="protein sequence ID" value="CAL1678420.1"/>
    <property type="molecule type" value="Genomic_DNA"/>
</dbReference>
<dbReference type="InterPro" id="IPR031165">
    <property type="entry name" value="GNAT_YJDJ"/>
</dbReference>
<dbReference type="Pfam" id="PF14542">
    <property type="entry name" value="Acetyltransf_CG"/>
    <property type="match status" value="1"/>
</dbReference>
<evidence type="ECO:0000256" key="4">
    <source>
        <dbReference type="SAM" id="MobiDB-lite"/>
    </source>
</evidence>
<protein>
    <recommendedName>
        <fullName evidence="2">Protein NATD1</fullName>
    </recommendedName>
    <alternativeName>
        <fullName evidence="3">N-acetyltransferase domain-containing protein 1</fullName>
    </alternativeName>
</protein>
<evidence type="ECO:0000256" key="1">
    <source>
        <dbReference type="ARBA" id="ARBA00006233"/>
    </source>
</evidence>
<accession>A0AAV2NFC6</accession>
<feature type="region of interest" description="Disordered" evidence="4">
    <location>
        <begin position="120"/>
        <end position="149"/>
    </location>
</feature>
<dbReference type="InterPro" id="IPR016181">
    <property type="entry name" value="Acyl_CoA_acyltransferase"/>
</dbReference>
<evidence type="ECO:0000256" key="2">
    <source>
        <dbReference type="ARBA" id="ARBA00020243"/>
    </source>
</evidence>
<feature type="domain" description="N-acetyltransferase" evidence="5">
    <location>
        <begin position="31"/>
        <end position="119"/>
    </location>
</feature>
<dbReference type="Proteomes" id="UP001497644">
    <property type="component" value="Chromosome 14"/>
</dbReference>
<keyword evidence="7" id="KW-1185">Reference proteome</keyword>
<evidence type="ECO:0000313" key="7">
    <source>
        <dbReference type="Proteomes" id="UP001497644"/>
    </source>
</evidence>
<gene>
    <name evidence="6" type="ORF">LPLAT_LOCUS4277</name>
</gene>
<dbReference type="SUPFAM" id="SSF55729">
    <property type="entry name" value="Acyl-CoA N-acyltransferases (Nat)"/>
    <property type="match status" value="1"/>
</dbReference>
<dbReference type="PROSITE" id="PS51729">
    <property type="entry name" value="GNAT_YJDJ"/>
    <property type="match status" value="1"/>
</dbReference>
<dbReference type="AlphaFoldDB" id="A0AAV2NFC6"/>
<feature type="compositionally biased region" description="Polar residues" evidence="4">
    <location>
        <begin position="129"/>
        <end position="138"/>
    </location>
</feature>
<proteinExistence type="inferred from homology"/>
<evidence type="ECO:0000259" key="5">
    <source>
        <dbReference type="PROSITE" id="PS51729"/>
    </source>
</evidence>
<evidence type="ECO:0000313" key="6">
    <source>
        <dbReference type="EMBL" id="CAL1678420.1"/>
    </source>
</evidence>
<organism evidence="6 7">
    <name type="scientific">Lasius platythorax</name>
    <dbReference type="NCBI Taxonomy" id="488582"/>
    <lineage>
        <taxon>Eukaryota</taxon>
        <taxon>Metazoa</taxon>
        <taxon>Ecdysozoa</taxon>
        <taxon>Arthropoda</taxon>
        <taxon>Hexapoda</taxon>
        <taxon>Insecta</taxon>
        <taxon>Pterygota</taxon>
        <taxon>Neoptera</taxon>
        <taxon>Endopterygota</taxon>
        <taxon>Hymenoptera</taxon>
        <taxon>Apocrita</taxon>
        <taxon>Aculeata</taxon>
        <taxon>Formicoidea</taxon>
        <taxon>Formicidae</taxon>
        <taxon>Formicinae</taxon>
        <taxon>Lasius</taxon>
        <taxon>Lasius</taxon>
    </lineage>
</organism>